<feature type="transmembrane region" description="Helical" evidence="1">
    <location>
        <begin position="326"/>
        <end position="352"/>
    </location>
</feature>
<keyword evidence="1" id="KW-0472">Membrane</keyword>
<dbReference type="EMBL" id="JABCRI010000005">
    <property type="protein sequence ID" value="KAF8406375.1"/>
    <property type="molecule type" value="Genomic_DNA"/>
</dbReference>
<sequence>MELQSVCSWHLGSKNILHNRLSSQQIVSTPFPVWDIRIRDQRVRYGNASTLCLMRGFKTRINDSYLPNLRIRTITGASSSNQDEKLISPGRRISNVPANAFDRSEPFRGKSGSVSFYGLTHQLVEEGKLVSSPFKEGTGSLLWVLAPIALISSLLLPPFFLSNAVDTVLKDEILAEIVASFSSEAMFYIGLAVFLLVTDHVQRPYLDFSPKRWGLITGLKGYITSAFFTMGFKVFAPLFAVYVTWPVLGLPAVVAVAPFLLGCVAQLAFETYLDKRGSSCWPLVTIIFEVYRLYQLSKAAHFIERLMFSMKGAAVSPELLERSGALVGMLVSFQILGVVCLWSLMTFLLRLFPSRPVAENY</sequence>
<protein>
    <submittedName>
        <fullName evidence="2">Uncharacterized protein</fullName>
    </submittedName>
</protein>
<accession>A0A834ZJ28</accession>
<feature type="transmembrane region" description="Helical" evidence="1">
    <location>
        <begin position="173"/>
        <end position="198"/>
    </location>
</feature>
<dbReference type="OrthoDB" id="1927955at2759"/>
<evidence type="ECO:0000313" key="2">
    <source>
        <dbReference type="EMBL" id="KAF8406375.1"/>
    </source>
</evidence>
<keyword evidence="3" id="KW-1185">Reference proteome</keyword>
<evidence type="ECO:0000256" key="1">
    <source>
        <dbReference type="SAM" id="Phobius"/>
    </source>
</evidence>
<name>A0A834ZJ28_TETSI</name>
<feature type="transmembrane region" description="Helical" evidence="1">
    <location>
        <begin position="248"/>
        <end position="269"/>
    </location>
</feature>
<proteinExistence type="predicted"/>
<dbReference type="Proteomes" id="UP000655225">
    <property type="component" value="Unassembled WGS sequence"/>
</dbReference>
<comment type="caution">
    <text evidence="2">The sequence shown here is derived from an EMBL/GenBank/DDBJ whole genome shotgun (WGS) entry which is preliminary data.</text>
</comment>
<feature type="transmembrane region" description="Helical" evidence="1">
    <location>
        <begin position="219"/>
        <end position="242"/>
    </location>
</feature>
<feature type="transmembrane region" description="Helical" evidence="1">
    <location>
        <begin position="141"/>
        <end position="161"/>
    </location>
</feature>
<gene>
    <name evidence="2" type="ORF">HHK36_008462</name>
</gene>
<evidence type="ECO:0000313" key="3">
    <source>
        <dbReference type="Proteomes" id="UP000655225"/>
    </source>
</evidence>
<dbReference type="GO" id="GO:0009507">
    <property type="term" value="C:chloroplast"/>
    <property type="evidence" value="ECO:0007669"/>
    <property type="project" value="TreeGrafter"/>
</dbReference>
<keyword evidence="1" id="KW-1133">Transmembrane helix</keyword>
<dbReference type="PANTHER" id="PTHR33918:SF4">
    <property type="entry name" value="ABC-2 TYPE TRANSPORTER DOMAIN-CONTAINING PROTEIN"/>
    <property type="match status" value="1"/>
</dbReference>
<dbReference type="AlphaFoldDB" id="A0A834ZJ28"/>
<keyword evidence="1" id="KW-0812">Transmembrane</keyword>
<reference evidence="2 3" key="1">
    <citation type="submission" date="2020-04" db="EMBL/GenBank/DDBJ databases">
        <title>Plant Genome Project.</title>
        <authorList>
            <person name="Zhang R.-G."/>
        </authorList>
    </citation>
    <scope>NUCLEOTIDE SEQUENCE [LARGE SCALE GENOMIC DNA]</scope>
    <source>
        <strain evidence="2">YNK0</strain>
        <tissue evidence="2">Leaf</tissue>
    </source>
</reference>
<dbReference type="PANTHER" id="PTHR33918">
    <property type="entry name" value="OS01G0704200 PROTEIN"/>
    <property type="match status" value="1"/>
</dbReference>
<organism evidence="2 3">
    <name type="scientific">Tetracentron sinense</name>
    <name type="common">Spur-leaf</name>
    <dbReference type="NCBI Taxonomy" id="13715"/>
    <lineage>
        <taxon>Eukaryota</taxon>
        <taxon>Viridiplantae</taxon>
        <taxon>Streptophyta</taxon>
        <taxon>Embryophyta</taxon>
        <taxon>Tracheophyta</taxon>
        <taxon>Spermatophyta</taxon>
        <taxon>Magnoliopsida</taxon>
        <taxon>Trochodendrales</taxon>
        <taxon>Trochodendraceae</taxon>
        <taxon>Tetracentron</taxon>
    </lineage>
</organism>
<dbReference type="OMA" id="AMIVTFQ"/>